<feature type="region of interest" description="Disordered" evidence="1">
    <location>
        <begin position="179"/>
        <end position="201"/>
    </location>
</feature>
<evidence type="ECO:0000313" key="2">
    <source>
        <dbReference type="EMBL" id="KAK6738833.1"/>
    </source>
</evidence>
<feature type="region of interest" description="Disordered" evidence="1">
    <location>
        <begin position="1"/>
        <end position="74"/>
    </location>
</feature>
<evidence type="ECO:0000256" key="1">
    <source>
        <dbReference type="SAM" id="MobiDB-lite"/>
    </source>
</evidence>
<feature type="compositionally biased region" description="Low complexity" evidence="1">
    <location>
        <begin position="179"/>
        <end position="191"/>
    </location>
</feature>
<keyword evidence="3" id="KW-1185">Reference proteome</keyword>
<sequence>MFSSSPPPYPGNDAPSDDVTLKDNTIVPEKNKEPTVTSSTSGRSASAIPSTNAPIEMTTMNPTGTNPSQAIPNTPLKYDTAPNTPLPTQFHQPTPYPGQPGMNMGAPGAPGVACISPPTVQQGMAYATGPGVMPAYAPAMPMQQMFAAPTAMPMNPMPMPAAMGNNPSQAGGINLVVNTNANANSNSDSKNGAGGSQKPAPRPCPKCRLGYITRGQARFREMCIKTLAYATICCTCLLPLQLLKTNYVDKCSYCGEEYGFRGELFEKPKPPKM</sequence>
<accession>A0ABR1CMC6</accession>
<protein>
    <recommendedName>
        <fullName evidence="4">LITAF domain-containing protein</fullName>
    </recommendedName>
</protein>
<organism evidence="2 3">
    <name type="scientific">Necator americanus</name>
    <name type="common">Human hookworm</name>
    <dbReference type="NCBI Taxonomy" id="51031"/>
    <lineage>
        <taxon>Eukaryota</taxon>
        <taxon>Metazoa</taxon>
        <taxon>Ecdysozoa</taxon>
        <taxon>Nematoda</taxon>
        <taxon>Chromadorea</taxon>
        <taxon>Rhabditida</taxon>
        <taxon>Rhabditina</taxon>
        <taxon>Rhabditomorpha</taxon>
        <taxon>Strongyloidea</taxon>
        <taxon>Ancylostomatidae</taxon>
        <taxon>Bunostominae</taxon>
        <taxon>Necator</taxon>
    </lineage>
</organism>
<reference evidence="2 3" key="1">
    <citation type="submission" date="2023-08" db="EMBL/GenBank/DDBJ databases">
        <title>A Necator americanus chromosomal reference genome.</title>
        <authorList>
            <person name="Ilik V."/>
            <person name="Petrzelkova K.J."/>
            <person name="Pardy F."/>
            <person name="Fuh T."/>
            <person name="Niatou-Singa F.S."/>
            <person name="Gouil Q."/>
            <person name="Baker L."/>
            <person name="Ritchie M.E."/>
            <person name="Jex A.R."/>
            <person name="Gazzola D."/>
            <person name="Li H."/>
            <person name="Toshio Fujiwara R."/>
            <person name="Zhan B."/>
            <person name="Aroian R.V."/>
            <person name="Pafco B."/>
            <person name="Schwarz E.M."/>
        </authorList>
    </citation>
    <scope>NUCLEOTIDE SEQUENCE [LARGE SCALE GENOMIC DNA]</scope>
    <source>
        <strain evidence="2 3">Aroian</strain>
        <tissue evidence="2">Whole animal</tissue>
    </source>
</reference>
<dbReference type="EMBL" id="JAVFWL010000002">
    <property type="protein sequence ID" value="KAK6738833.1"/>
    <property type="molecule type" value="Genomic_DNA"/>
</dbReference>
<evidence type="ECO:0008006" key="4">
    <source>
        <dbReference type="Google" id="ProtNLM"/>
    </source>
</evidence>
<dbReference type="Proteomes" id="UP001303046">
    <property type="component" value="Unassembled WGS sequence"/>
</dbReference>
<feature type="compositionally biased region" description="Polar residues" evidence="1">
    <location>
        <begin position="34"/>
        <end position="72"/>
    </location>
</feature>
<name>A0ABR1CMC6_NECAM</name>
<gene>
    <name evidence="2" type="primary">Necator_chrII.g8540</name>
    <name evidence="2" type="ORF">RB195_020745</name>
</gene>
<comment type="caution">
    <text evidence="2">The sequence shown here is derived from an EMBL/GenBank/DDBJ whole genome shotgun (WGS) entry which is preliminary data.</text>
</comment>
<feature type="compositionally biased region" description="Pro residues" evidence="1">
    <location>
        <begin position="1"/>
        <end position="10"/>
    </location>
</feature>
<proteinExistence type="predicted"/>
<evidence type="ECO:0000313" key="3">
    <source>
        <dbReference type="Proteomes" id="UP001303046"/>
    </source>
</evidence>